<organism evidence="4 5">
    <name type="scientific">Rhizoctonia solani</name>
    <dbReference type="NCBI Taxonomy" id="456999"/>
    <lineage>
        <taxon>Eukaryota</taxon>
        <taxon>Fungi</taxon>
        <taxon>Dikarya</taxon>
        <taxon>Basidiomycota</taxon>
        <taxon>Agaricomycotina</taxon>
        <taxon>Agaricomycetes</taxon>
        <taxon>Cantharellales</taxon>
        <taxon>Ceratobasidiaceae</taxon>
        <taxon>Rhizoctonia</taxon>
    </lineage>
</organism>
<feature type="region of interest" description="Disordered" evidence="1">
    <location>
        <begin position="139"/>
        <end position="159"/>
    </location>
</feature>
<dbReference type="InterPro" id="IPR001245">
    <property type="entry name" value="Ser-Thr/Tyr_kinase_cat_dom"/>
</dbReference>
<keyword evidence="2" id="KW-0472">Membrane</keyword>
<dbReference type="PROSITE" id="PS50011">
    <property type="entry name" value="PROTEIN_KINASE_DOM"/>
    <property type="match status" value="1"/>
</dbReference>
<name>A0A8H3BR53_9AGAM</name>
<feature type="domain" description="Protein kinase" evidence="3">
    <location>
        <begin position="311"/>
        <end position="513"/>
    </location>
</feature>
<dbReference type="Proteomes" id="UP000663853">
    <property type="component" value="Unassembled WGS sequence"/>
</dbReference>
<feature type="transmembrane region" description="Helical" evidence="2">
    <location>
        <begin position="20"/>
        <end position="40"/>
    </location>
</feature>
<feature type="region of interest" description="Disordered" evidence="1">
    <location>
        <begin position="41"/>
        <end position="66"/>
    </location>
</feature>
<evidence type="ECO:0000313" key="4">
    <source>
        <dbReference type="EMBL" id="CAE6462271.1"/>
    </source>
</evidence>
<evidence type="ECO:0000256" key="2">
    <source>
        <dbReference type="SAM" id="Phobius"/>
    </source>
</evidence>
<gene>
    <name evidence="4" type="ORF">RDB_LOCUS63388</name>
</gene>
<accession>A0A8H3BR53</accession>
<comment type="caution">
    <text evidence="4">The sequence shown here is derived from an EMBL/GenBank/DDBJ whole genome shotgun (WGS) entry which is preliminary data.</text>
</comment>
<dbReference type="InterPro" id="IPR051681">
    <property type="entry name" value="Ser/Thr_Kinases-Pseudokinases"/>
</dbReference>
<dbReference type="InterPro" id="IPR000719">
    <property type="entry name" value="Prot_kinase_dom"/>
</dbReference>
<dbReference type="Gene3D" id="1.10.510.10">
    <property type="entry name" value="Transferase(Phosphotransferase) domain 1"/>
    <property type="match status" value="1"/>
</dbReference>
<dbReference type="InterPro" id="IPR011009">
    <property type="entry name" value="Kinase-like_dom_sf"/>
</dbReference>
<dbReference type="SUPFAM" id="SSF56112">
    <property type="entry name" value="Protein kinase-like (PK-like)"/>
    <property type="match status" value="1"/>
</dbReference>
<dbReference type="GO" id="GO:0004674">
    <property type="term" value="F:protein serine/threonine kinase activity"/>
    <property type="evidence" value="ECO:0007669"/>
    <property type="project" value="TreeGrafter"/>
</dbReference>
<keyword evidence="2" id="KW-1133">Transmembrane helix</keyword>
<evidence type="ECO:0000313" key="5">
    <source>
        <dbReference type="Proteomes" id="UP000663853"/>
    </source>
</evidence>
<evidence type="ECO:0000259" key="3">
    <source>
        <dbReference type="PROSITE" id="PS50011"/>
    </source>
</evidence>
<dbReference type="AlphaFoldDB" id="A0A8H3BR53"/>
<feature type="compositionally biased region" description="Polar residues" evidence="1">
    <location>
        <begin position="47"/>
        <end position="60"/>
    </location>
</feature>
<dbReference type="Pfam" id="PF07714">
    <property type="entry name" value="PK_Tyr_Ser-Thr"/>
    <property type="match status" value="1"/>
</dbReference>
<dbReference type="GO" id="GO:0005524">
    <property type="term" value="F:ATP binding"/>
    <property type="evidence" value="ECO:0007669"/>
    <property type="project" value="InterPro"/>
</dbReference>
<dbReference type="EMBL" id="CAJMXA010001522">
    <property type="protein sequence ID" value="CAE6462271.1"/>
    <property type="molecule type" value="Genomic_DNA"/>
</dbReference>
<protein>
    <recommendedName>
        <fullName evidence="3">Protein kinase domain-containing protein</fullName>
    </recommendedName>
</protein>
<reference evidence="4" key="1">
    <citation type="submission" date="2021-01" db="EMBL/GenBank/DDBJ databases">
        <authorList>
            <person name="Kaushik A."/>
        </authorList>
    </citation>
    <scope>NUCLEOTIDE SEQUENCE</scope>
    <source>
        <strain evidence="4">AG6-10EEA</strain>
    </source>
</reference>
<proteinExistence type="predicted"/>
<evidence type="ECO:0000256" key="1">
    <source>
        <dbReference type="SAM" id="MobiDB-lite"/>
    </source>
</evidence>
<keyword evidence="2" id="KW-0812">Transmembrane</keyword>
<dbReference type="PANTHER" id="PTHR44329">
    <property type="entry name" value="SERINE/THREONINE-PROTEIN KINASE TNNI3K-RELATED"/>
    <property type="match status" value="1"/>
</dbReference>
<sequence>MRTIHQPQPRAANRRMLRRLTYVFILLLTITLQIETFSFLNDPPGQEPQQDQLLTPSSTPEPRPSIRRLSIPDLVSTDEHFGKANTLQTVVDTFERAEFPGDALLMYDHAGEGEYLLSARPWEVGECRRANQELWDQLGGRTRVPTPSPARPRIAQPSALSYLTPPSSPEPVRKCDLVAPIAHVDPVNVPELAVAPDSTDFRADPSSINKSLESLSDYDYDDEWAAELPCTSGRCTPIEGELICTSSYDKDTTNINLERPVPTASPGISPSFDAYNISPLNNSTMCRGPTSQVNSLVLQVNNLTSQLDMSRFSEWPIARGGFGEIWKGELAPRVPGEKGRPIAVKRLTMYAAAGEEGARKIGKVRTFRELFIWSWLRHPNILPLMGICSFRGGVGIVSEWQENGNAIEWVRANPDVNRLELCKGICAGLAYLHNASPRIVHGDLRGANVTISKTGVPRLIDFGLASITDGNPFSASSTLTGTLRWMAPELQVTEGQGTTIAGDMFAFGMKSLI</sequence>